<feature type="transmembrane region" description="Helical" evidence="11">
    <location>
        <begin position="284"/>
        <end position="304"/>
    </location>
</feature>
<feature type="transmembrane region" description="Helical" evidence="11">
    <location>
        <begin position="247"/>
        <end position="264"/>
    </location>
</feature>
<keyword evidence="6" id="KW-0029">Amino-acid transport</keyword>
<dbReference type="PANTHER" id="PTHR47737">
    <property type="entry name" value="GLYCINE BETAINE/PROLINE BETAINE TRANSPORT SYSTEM PERMEASE PROTEIN PROW"/>
    <property type="match status" value="1"/>
</dbReference>
<feature type="transmembrane region" description="Helical" evidence="11">
    <location>
        <begin position="136"/>
        <end position="163"/>
    </location>
</feature>
<evidence type="ECO:0000256" key="5">
    <source>
        <dbReference type="ARBA" id="ARBA00022692"/>
    </source>
</evidence>
<feature type="transmembrane region" description="Helical" evidence="11">
    <location>
        <begin position="216"/>
        <end position="235"/>
    </location>
</feature>
<dbReference type="CDD" id="cd06261">
    <property type="entry name" value="TM_PBP2"/>
    <property type="match status" value="1"/>
</dbReference>
<evidence type="ECO:0000256" key="9">
    <source>
        <dbReference type="ARBA" id="ARBA00035642"/>
    </source>
</evidence>
<dbReference type="GO" id="GO:0015226">
    <property type="term" value="F:carnitine transmembrane transporter activity"/>
    <property type="evidence" value="ECO:0007669"/>
    <property type="project" value="TreeGrafter"/>
</dbReference>
<dbReference type="SUPFAM" id="SSF161098">
    <property type="entry name" value="MetI-like"/>
    <property type="match status" value="1"/>
</dbReference>
<dbReference type="GO" id="GO:0005275">
    <property type="term" value="F:amine transmembrane transporter activity"/>
    <property type="evidence" value="ECO:0007669"/>
    <property type="project" value="TreeGrafter"/>
</dbReference>
<dbReference type="Gene3D" id="3.40.190.100">
    <property type="entry name" value="Glycine betaine-binding periplasmic protein, domain 2"/>
    <property type="match status" value="1"/>
</dbReference>
<comment type="similarity">
    <text evidence="2">Belongs to the binding-protein-dependent transport system permease family. CysTW subfamily.</text>
</comment>
<evidence type="ECO:0000256" key="4">
    <source>
        <dbReference type="ARBA" id="ARBA00022475"/>
    </source>
</evidence>
<dbReference type="GO" id="GO:0031460">
    <property type="term" value="P:glycine betaine transport"/>
    <property type="evidence" value="ECO:0007669"/>
    <property type="project" value="TreeGrafter"/>
</dbReference>
<gene>
    <name evidence="13" type="ORF">GCM10007380_01990</name>
</gene>
<dbReference type="PROSITE" id="PS50928">
    <property type="entry name" value="ABC_TM1"/>
    <property type="match status" value="1"/>
</dbReference>
<comment type="similarity">
    <text evidence="9">In the C-terminal section; belongs to the OsmX family.</text>
</comment>
<dbReference type="SUPFAM" id="SSF53850">
    <property type="entry name" value="Periplasmic binding protein-like II"/>
    <property type="match status" value="2"/>
</dbReference>
<proteinExistence type="inferred from homology"/>
<dbReference type="Pfam" id="PF04069">
    <property type="entry name" value="OpuAC"/>
    <property type="match status" value="2"/>
</dbReference>
<dbReference type="OrthoDB" id="9787902at2"/>
<evidence type="ECO:0000313" key="14">
    <source>
        <dbReference type="Proteomes" id="UP000626244"/>
    </source>
</evidence>
<evidence type="ECO:0000256" key="10">
    <source>
        <dbReference type="ARBA" id="ARBA00035652"/>
    </source>
</evidence>
<feature type="transmembrane region" description="Helical" evidence="11">
    <location>
        <begin position="92"/>
        <end position="115"/>
    </location>
</feature>
<dbReference type="PANTHER" id="PTHR47737:SF1">
    <property type="entry name" value="GLYCINE BETAINE_PROLINE BETAINE TRANSPORT SYSTEM PERMEASE PROTEIN PROW"/>
    <property type="match status" value="1"/>
</dbReference>
<dbReference type="CDD" id="cd13639">
    <property type="entry name" value="PBP2_OpuAC_like"/>
    <property type="match status" value="1"/>
</dbReference>
<comment type="caution">
    <text evidence="13">The sequence shown here is derived from an EMBL/GenBank/DDBJ whole genome shotgun (WGS) entry which is preliminary data.</text>
</comment>
<comment type="subcellular location">
    <subcellularLocation>
        <location evidence="1 11">Cell membrane</location>
        <topology evidence="1 11">Multi-pass membrane protein</topology>
    </subcellularLocation>
</comment>
<evidence type="ECO:0000256" key="7">
    <source>
        <dbReference type="ARBA" id="ARBA00022989"/>
    </source>
</evidence>
<dbReference type="Gene3D" id="1.10.3720.10">
    <property type="entry name" value="MetI-like"/>
    <property type="match status" value="1"/>
</dbReference>
<protein>
    <recommendedName>
        <fullName evidence="12">ABC transmembrane type-1 domain-containing protein</fullName>
    </recommendedName>
</protein>
<evidence type="ECO:0000256" key="6">
    <source>
        <dbReference type="ARBA" id="ARBA00022970"/>
    </source>
</evidence>
<organism evidence="13 14">
    <name type="scientific">Gottfriedia solisilvae</name>
    <dbReference type="NCBI Taxonomy" id="1516104"/>
    <lineage>
        <taxon>Bacteria</taxon>
        <taxon>Bacillati</taxon>
        <taxon>Bacillota</taxon>
        <taxon>Bacilli</taxon>
        <taxon>Bacillales</taxon>
        <taxon>Bacillaceae</taxon>
        <taxon>Gottfriedia</taxon>
    </lineage>
</organism>
<dbReference type="InterPro" id="IPR007210">
    <property type="entry name" value="ABC_Gly_betaine_transp_sub-bd"/>
</dbReference>
<feature type="domain" description="ABC transmembrane type-1" evidence="12">
    <location>
        <begin position="89"/>
        <end position="268"/>
    </location>
</feature>
<dbReference type="InterPro" id="IPR000515">
    <property type="entry name" value="MetI-like"/>
</dbReference>
<evidence type="ECO:0000256" key="2">
    <source>
        <dbReference type="ARBA" id="ARBA00007069"/>
    </source>
</evidence>
<dbReference type="EMBL" id="BMHB01000001">
    <property type="protein sequence ID" value="GGI10277.1"/>
    <property type="molecule type" value="Genomic_DNA"/>
</dbReference>
<reference evidence="14" key="1">
    <citation type="journal article" date="2019" name="Int. J. Syst. Evol. Microbiol.">
        <title>The Global Catalogue of Microorganisms (GCM) 10K type strain sequencing project: providing services to taxonomists for standard genome sequencing and annotation.</title>
        <authorList>
            <consortium name="The Broad Institute Genomics Platform"/>
            <consortium name="The Broad Institute Genome Sequencing Center for Infectious Disease"/>
            <person name="Wu L."/>
            <person name="Ma J."/>
        </authorList>
    </citation>
    <scope>NUCLEOTIDE SEQUENCE [LARGE SCALE GENOMIC DNA]</scope>
    <source>
        <strain evidence="14">CGMCC 1.14993</strain>
    </source>
</reference>
<name>A0A8J3AE79_9BACI</name>
<comment type="similarity">
    <text evidence="10">In the N-terminal section; belongs to the binding-protein-dependent transport system permease family.</text>
</comment>
<keyword evidence="14" id="KW-1185">Reference proteome</keyword>
<accession>A0A8J3AE79</accession>
<dbReference type="RefSeq" id="WP_088002958.1">
    <property type="nucleotide sequence ID" value="NZ_BMHB01000001.1"/>
</dbReference>
<dbReference type="Pfam" id="PF00528">
    <property type="entry name" value="BPD_transp_1"/>
    <property type="match status" value="1"/>
</dbReference>
<evidence type="ECO:0000259" key="12">
    <source>
        <dbReference type="PROSITE" id="PS50928"/>
    </source>
</evidence>
<evidence type="ECO:0000256" key="8">
    <source>
        <dbReference type="ARBA" id="ARBA00023136"/>
    </source>
</evidence>
<evidence type="ECO:0000256" key="11">
    <source>
        <dbReference type="RuleBase" id="RU363032"/>
    </source>
</evidence>
<dbReference type="Gene3D" id="3.10.105.10">
    <property type="entry name" value="Dipeptide-binding Protein, Domain 3"/>
    <property type="match status" value="1"/>
</dbReference>
<keyword evidence="4" id="KW-1003">Cell membrane</keyword>
<feature type="transmembrane region" description="Helical" evidence="11">
    <location>
        <begin position="40"/>
        <end position="62"/>
    </location>
</feature>
<keyword evidence="5 11" id="KW-0812">Transmembrane</keyword>
<dbReference type="FunFam" id="1.10.3720.10:FF:000001">
    <property type="entry name" value="Glycine betaine ABC transporter, permease"/>
    <property type="match status" value="1"/>
</dbReference>
<keyword evidence="7 11" id="KW-1133">Transmembrane helix</keyword>
<feature type="transmembrane region" description="Helical" evidence="11">
    <location>
        <begin position="69"/>
        <end position="86"/>
    </location>
</feature>
<dbReference type="AlphaFoldDB" id="A0A8J3AE79"/>
<dbReference type="Proteomes" id="UP000626244">
    <property type="component" value="Unassembled WGS sequence"/>
</dbReference>
<keyword evidence="8 11" id="KW-0472">Membrane</keyword>
<evidence type="ECO:0000256" key="3">
    <source>
        <dbReference type="ARBA" id="ARBA00022448"/>
    </source>
</evidence>
<sequence length="577" mass="63361">MGMHKLPLADWIDAIVDFIIKHFNPLFSTITNITETLLDIFVKVLGMGPSIVLILLISLLAFYTSRWTVGLFTLIGLLLIDNLGLWDATIESLALILSSVIITMLIGIPLGIWASQNDRVKQVITPILDFMQTMPAFVYLIPAILFFGIGVVPGILASVIFAVPPTIRLTNLGIREVPNDLIEATNAFGSTTWQKLLKVQLPLAAPTILAGVNQSIMLSLSMVVIASLVGAPGLGAEVYRAVTQIKVGEGFEAGLSIVIIAIILDRISQNLRKPVYGNKFAKKYVYGFVTLIFLISFLTTAFTVGTADKTSSNKVGDQVHYEITGIDPGAGLMKATEKAMRDYGLKDWTLKEGSSAAMTAELKKAYDQKEPIIVTGWTPHWMFTKYKLKYLEDPKGSFGKDESIHTMVRKGLKEENPGAFKILDQFYWKPSDMEKVMSDVQEGTKPEEAAKKWVENNDDIVAKWTKDVPKGNGEKISLVYVAWESEIASTNVVGTVLKQQGYDVTLKQVEAGPMFAGVADGSADALVAAWLPTTHSDYINEYKNKLVDLGPNLDGTKLGLTVPEYMDIDSIEDLKTK</sequence>
<dbReference type="GO" id="GO:0043190">
    <property type="term" value="C:ATP-binding cassette (ABC) transporter complex"/>
    <property type="evidence" value="ECO:0007669"/>
    <property type="project" value="InterPro"/>
</dbReference>
<dbReference type="GO" id="GO:0006865">
    <property type="term" value="P:amino acid transport"/>
    <property type="evidence" value="ECO:0007669"/>
    <property type="project" value="UniProtKB-KW"/>
</dbReference>
<dbReference type="InterPro" id="IPR035906">
    <property type="entry name" value="MetI-like_sf"/>
</dbReference>
<evidence type="ECO:0000256" key="1">
    <source>
        <dbReference type="ARBA" id="ARBA00004651"/>
    </source>
</evidence>
<dbReference type="GO" id="GO:0015871">
    <property type="term" value="P:choline transport"/>
    <property type="evidence" value="ECO:0007669"/>
    <property type="project" value="TreeGrafter"/>
</dbReference>
<evidence type="ECO:0000313" key="13">
    <source>
        <dbReference type="EMBL" id="GGI10277.1"/>
    </source>
</evidence>
<keyword evidence="3 11" id="KW-0813">Transport</keyword>